<evidence type="ECO:0000256" key="2">
    <source>
        <dbReference type="ARBA" id="ARBA00022517"/>
    </source>
</evidence>
<proteinExistence type="inferred from homology"/>
<gene>
    <name evidence="3 6" type="primary">rimP</name>
    <name evidence="6" type="ORF">RGQ30_19810</name>
</gene>
<dbReference type="PANTHER" id="PTHR33867">
    <property type="entry name" value="RIBOSOME MATURATION FACTOR RIMP"/>
    <property type="match status" value="1"/>
</dbReference>
<dbReference type="InterPro" id="IPR028989">
    <property type="entry name" value="RimP_N"/>
</dbReference>
<dbReference type="InterPro" id="IPR035956">
    <property type="entry name" value="RimP_N_sf"/>
</dbReference>
<dbReference type="GO" id="GO:0000028">
    <property type="term" value="P:ribosomal small subunit assembly"/>
    <property type="evidence" value="ECO:0007669"/>
    <property type="project" value="TreeGrafter"/>
</dbReference>
<organism evidence="6 7">
    <name type="scientific">Limnobacter thiooxidans</name>
    <dbReference type="NCBI Taxonomy" id="131080"/>
    <lineage>
        <taxon>Bacteria</taxon>
        <taxon>Pseudomonadati</taxon>
        <taxon>Pseudomonadota</taxon>
        <taxon>Betaproteobacteria</taxon>
        <taxon>Burkholderiales</taxon>
        <taxon>Burkholderiaceae</taxon>
        <taxon>Limnobacter</taxon>
    </lineage>
</organism>
<dbReference type="InterPro" id="IPR003728">
    <property type="entry name" value="Ribosome_maturation_RimP"/>
</dbReference>
<dbReference type="PANTHER" id="PTHR33867:SF1">
    <property type="entry name" value="RIBOSOME MATURATION FACTOR RIMP"/>
    <property type="match status" value="1"/>
</dbReference>
<dbReference type="EMBL" id="AP028947">
    <property type="protein sequence ID" value="BET26480.1"/>
    <property type="molecule type" value="Genomic_DNA"/>
</dbReference>
<evidence type="ECO:0000313" key="6">
    <source>
        <dbReference type="EMBL" id="BET26480.1"/>
    </source>
</evidence>
<dbReference type="KEGG" id="lto:RGQ30_19810"/>
<dbReference type="RefSeq" id="WP_298215894.1">
    <property type="nucleotide sequence ID" value="NZ_AP028947.1"/>
</dbReference>
<dbReference type="InterPro" id="IPR036847">
    <property type="entry name" value="RimP_C_sf"/>
</dbReference>
<dbReference type="Pfam" id="PF17384">
    <property type="entry name" value="DUF150_C"/>
    <property type="match status" value="1"/>
</dbReference>
<dbReference type="Gene3D" id="3.30.300.70">
    <property type="entry name" value="RimP-like superfamily, N-terminal"/>
    <property type="match status" value="1"/>
</dbReference>
<evidence type="ECO:0000313" key="7">
    <source>
        <dbReference type="Proteomes" id="UP001329151"/>
    </source>
</evidence>
<dbReference type="NCBIfam" id="NF000929">
    <property type="entry name" value="PRK00092.2-1"/>
    <property type="match status" value="1"/>
</dbReference>
<dbReference type="Proteomes" id="UP001329151">
    <property type="component" value="Chromosome"/>
</dbReference>
<evidence type="ECO:0000256" key="1">
    <source>
        <dbReference type="ARBA" id="ARBA00022490"/>
    </source>
</evidence>
<keyword evidence="7" id="KW-1185">Reference proteome</keyword>
<dbReference type="InterPro" id="IPR028998">
    <property type="entry name" value="RimP_C"/>
</dbReference>
<name>A0AA86J7K4_9BURK</name>
<evidence type="ECO:0000256" key="3">
    <source>
        <dbReference type="HAMAP-Rule" id="MF_01077"/>
    </source>
</evidence>
<comment type="function">
    <text evidence="3">Required for maturation of 30S ribosomal subunits.</text>
</comment>
<dbReference type="GO" id="GO:0006412">
    <property type="term" value="P:translation"/>
    <property type="evidence" value="ECO:0007669"/>
    <property type="project" value="TreeGrafter"/>
</dbReference>
<protein>
    <recommendedName>
        <fullName evidence="3">Ribosome maturation factor RimP</fullName>
    </recommendedName>
</protein>
<dbReference type="CDD" id="cd01734">
    <property type="entry name" value="YlxS_C"/>
    <property type="match status" value="1"/>
</dbReference>
<evidence type="ECO:0000259" key="5">
    <source>
        <dbReference type="Pfam" id="PF17384"/>
    </source>
</evidence>
<dbReference type="AlphaFoldDB" id="A0AA86J7K4"/>
<dbReference type="HAMAP" id="MF_01077">
    <property type="entry name" value="RimP"/>
    <property type="match status" value="1"/>
</dbReference>
<keyword evidence="1 3" id="KW-0963">Cytoplasm</keyword>
<dbReference type="SUPFAM" id="SSF74942">
    <property type="entry name" value="YhbC-like, C-terminal domain"/>
    <property type="match status" value="1"/>
</dbReference>
<evidence type="ECO:0000259" key="4">
    <source>
        <dbReference type="Pfam" id="PF02576"/>
    </source>
</evidence>
<sequence length="167" mass="18994">MINPEEFVGNTWSGVWSEPWVAEADAVILSLGLEVADIEREGNGLLRIMIDSPNGVTVEDCERVSHQLTHLFTVENVNYDRLEISSPGVDRVLRRKKDFERFLNEEVSLKFKRPINNQKQFKGVLQQGKEQSWGVMVTPDGKKAEPYLIDFEIADLAGARLVPHLKF</sequence>
<reference evidence="6 7" key="1">
    <citation type="submission" date="2023-10" db="EMBL/GenBank/DDBJ databases">
        <title>Complete Genome Sequence of Limnobacter thiooxidans CS-K2T, Isolated from freshwater lake sediments in Bavaria, Germany.</title>
        <authorList>
            <person name="Naruki M."/>
            <person name="Watanabe A."/>
            <person name="Warashina T."/>
            <person name="Morita T."/>
            <person name="Arakawa K."/>
        </authorList>
    </citation>
    <scope>NUCLEOTIDE SEQUENCE [LARGE SCALE GENOMIC DNA]</scope>
    <source>
        <strain evidence="6 7">CS-K2</strain>
    </source>
</reference>
<feature type="domain" description="Ribosome maturation factor RimP C-terminal" evidence="5">
    <location>
        <begin position="93"/>
        <end position="164"/>
    </location>
</feature>
<dbReference type="Gene3D" id="2.30.30.180">
    <property type="entry name" value="Ribosome maturation factor RimP, C-terminal domain"/>
    <property type="match status" value="1"/>
</dbReference>
<dbReference type="GO" id="GO:0005829">
    <property type="term" value="C:cytosol"/>
    <property type="evidence" value="ECO:0007669"/>
    <property type="project" value="TreeGrafter"/>
</dbReference>
<feature type="domain" description="Ribosome maturation factor RimP N-terminal" evidence="4">
    <location>
        <begin position="26"/>
        <end position="90"/>
    </location>
</feature>
<comment type="similarity">
    <text evidence="3">Belongs to the RimP family.</text>
</comment>
<comment type="subcellular location">
    <subcellularLocation>
        <location evidence="3">Cytoplasm</location>
    </subcellularLocation>
</comment>
<dbReference type="Pfam" id="PF02576">
    <property type="entry name" value="RimP_N"/>
    <property type="match status" value="1"/>
</dbReference>
<keyword evidence="2 3" id="KW-0690">Ribosome biogenesis</keyword>
<dbReference type="SUPFAM" id="SSF75420">
    <property type="entry name" value="YhbC-like, N-terminal domain"/>
    <property type="match status" value="1"/>
</dbReference>
<accession>A0AA86J7K4</accession>